<evidence type="ECO:0000313" key="2">
    <source>
        <dbReference type="EMBL" id="EPE36860.1"/>
    </source>
</evidence>
<organism evidence="2 3">
    <name type="scientific">Glarea lozoyensis (strain ATCC 20868 / MF5171)</name>
    <dbReference type="NCBI Taxonomy" id="1116229"/>
    <lineage>
        <taxon>Eukaryota</taxon>
        <taxon>Fungi</taxon>
        <taxon>Dikarya</taxon>
        <taxon>Ascomycota</taxon>
        <taxon>Pezizomycotina</taxon>
        <taxon>Leotiomycetes</taxon>
        <taxon>Helotiales</taxon>
        <taxon>Helotiaceae</taxon>
        <taxon>Glarea</taxon>
    </lineage>
</organism>
<dbReference type="EMBL" id="KE145352">
    <property type="protein sequence ID" value="EPE36860.1"/>
    <property type="molecule type" value="Genomic_DNA"/>
</dbReference>
<name>S3DGQ3_GLAL2</name>
<dbReference type="PANTHER" id="PTHR38123">
    <property type="entry name" value="CELL WALL SERINE-THREONINE-RICH GALACTOMANNOPROTEIN MP1 (AFU_ORTHOLOGUE AFUA_4G03240)"/>
    <property type="match status" value="1"/>
</dbReference>
<dbReference type="Pfam" id="PF12296">
    <property type="entry name" value="HsbA"/>
    <property type="match status" value="1"/>
</dbReference>
<gene>
    <name evidence="2" type="ORF">GLAREA_09023</name>
</gene>
<dbReference type="PANTHER" id="PTHR38123:SF1">
    <property type="entry name" value="HYDROPHOBIC SURFACE BINDING PROTEIN"/>
    <property type="match status" value="1"/>
</dbReference>
<evidence type="ECO:0008006" key="4">
    <source>
        <dbReference type="Google" id="ProtNLM"/>
    </source>
</evidence>
<evidence type="ECO:0000256" key="1">
    <source>
        <dbReference type="SAM" id="SignalP"/>
    </source>
</evidence>
<proteinExistence type="predicted"/>
<reference evidence="2 3" key="1">
    <citation type="journal article" date="2013" name="BMC Genomics">
        <title>Genomics-driven discovery of the pneumocandin biosynthetic gene cluster in the fungus Glarea lozoyensis.</title>
        <authorList>
            <person name="Chen L."/>
            <person name="Yue Q."/>
            <person name="Zhang X."/>
            <person name="Xiang M."/>
            <person name="Wang C."/>
            <person name="Li S."/>
            <person name="Che Y."/>
            <person name="Ortiz-Lopez F.J."/>
            <person name="Bills G.F."/>
            <person name="Liu X."/>
            <person name="An Z."/>
        </authorList>
    </citation>
    <scope>NUCLEOTIDE SEQUENCE [LARGE SCALE GENOMIC DNA]</scope>
    <source>
        <strain evidence="3">ATCC 20868 / MF5171</strain>
    </source>
</reference>
<keyword evidence="3" id="KW-1185">Reference proteome</keyword>
<feature type="chain" id="PRO_5004508180" description="Hydrophobic surface binding protein A" evidence="1">
    <location>
        <begin position="17"/>
        <end position="174"/>
    </location>
</feature>
<feature type="signal peptide" evidence="1">
    <location>
        <begin position="1"/>
        <end position="16"/>
    </location>
</feature>
<dbReference type="GeneID" id="19468071"/>
<evidence type="ECO:0000313" key="3">
    <source>
        <dbReference type="Proteomes" id="UP000016922"/>
    </source>
</evidence>
<dbReference type="eggNOG" id="ENOG502SCF8">
    <property type="taxonomic scope" value="Eukaryota"/>
</dbReference>
<dbReference type="KEGG" id="glz:GLAREA_09023"/>
<dbReference type="OMA" id="MICNSFL"/>
<dbReference type="OrthoDB" id="3485059at2759"/>
<sequence length="174" mass="18108">MVAIKNILFFITAASALSIGRRDTSTVLSDISTIDSDVKSLTSAVNNYNGGLLAAIPIENSESALEQAITKGTNDAQATSQLSTEDTQTVIAAVDNLSPDIQAALVALVNKKSQFTSAGLKSTVQKDLANLKADTDDFADALIAIASDDSKSAANDRKATIDGYFATAINAYNS</sequence>
<dbReference type="Proteomes" id="UP000016922">
    <property type="component" value="Unassembled WGS sequence"/>
</dbReference>
<dbReference type="AlphaFoldDB" id="S3DGQ3"/>
<accession>S3DGQ3</accession>
<protein>
    <recommendedName>
        <fullName evidence="4">Hydrophobic surface binding protein A</fullName>
    </recommendedName>
</protein>
<dbReference type="Gene3D" id="1.20.1280.140">
    <property type="match status" value="1"/>
</dbReference>
<dbReference type="GO" id="GO:0005576">
    <property type="term" value="C:extracellular region"/>
    <property type="evidence" value="ECO:0007669"/>
    <property type="project" value="TreeGrafter"/>
</dbReference>
<dbReference type="InterPro" id="IPR021054">
    <property type="entry name" value="Cell_wall_mannoprotein_1"/>
</dbReference>
<keyword evidence="1" id="KW-0732">Signal</keyword>
<dbReference type="HOGENOM" id="CLU_099165_0_0_1"/>
<dbReference type="RefSeq" id="XP_008076175.1">
    <property type="nucleotide sequence ID" value="XM_008077984.1"/>
</dbReference>